<dbReference type="InterPro" id="IPR050282">
    <property type="entry name" value="Cycloisomerase_2"/>
</dbReference>
<protein>
    <submittedName>
        <fullName evidence="3">6-phosphogluconolactonase</fullName>
    </submittedName>
</protein>
<dbReference type="AlphaFoldDB" id="N6YW92"/>
<reference evidence="3 4" key="1">
    <citation type="submission" date="2012-09" db="EMBL/GenBank/DDBJ databases">
        <title>Draft Genome Sequences of 6 Strains from Genus Thauera.</title>
        <authorList>
            <person name="Liu B."/>
            <person name="Shapleigh J.P."/>
            <person name="Frostegard A.H."/>
        </authorList>
    </citation>
    <scope>NUCLEOTIDE SEQUENCE [LARGE SCALE GENOMIC DNA]</scope>
    <source>
        <strain evidence="3 4">B4P</strain>
    </source>
</reference>
<dbReference type="SUPFAM" id="SSF50974">
    <property type="entry name" value="Nitrous oxide reductase, N-terminal domain"/>
    <property type="match status" value="1"/>
</dbReference>
<evidence type="ECO:0000256" key="2">
    <source>
        <dbReference type="ARBA" id="ARBA00022526"/>
    </source>
</evidence>
<gene>
    <name evidence="3" type="ORF">C667_03383</name>
</gene>
<keyword evidence="2" id="KW-0119">Carbohydrate metabolism</keyword>
<organism evidence="3 4">
    <name type="scientific">Thauera phenylacetica B4P</name>
    <dbReference type="NCBI Taxonomy" id="1234382"/>
    <lineage>
        <taxon>Bacteria</taxon>
        <taxon>Pseudomonadati</taxon>
        <taxon>Pseudomonadota</taxon>
        <taxon>Betaproteobacteria</taxon>
        <taxon>Rhodocyclales</taxon>
        <taxon>Zoogloeaceae</taxon>
        <taxon>Thauera</taxon>
    </lineage>
</organism>
<proteinExistence type="inferred from homology"/>
<dbReference type="InterPro" id="IPR015943">
    <property type="entry name" value="WD40/YVTN_repeat-like_dom_sf"/>
</dbReference>
<evidence type="ECO:0000313" key="4">
    <source>
        <dbReference type="Proteomes" id="UP000013047"/>
    </source>
</evidence>
<evidence type="ECO:0000313" key="3">
    <source>
        <dbReference type="EMBL" id="ENO98526.1"/>
    </source>
</evidence>
<dbReference type="GO" id="GO:0017057">
    <property type="term" value="F:6-phosphogluconolactonase activity"/>
    <property type="evidence" value="ECO:0007669"/>
    <property type="project" value="TreeGrafter"/>
</dbReference>
<comment type="similarity">
    <text evidence="1">Belongs to the cycloisomerase 2 family.</text>
</comment>
<dbReference type="PANTHER" id="PTHR30344">
    <property type="entry name" value="6-PHOSPHOGLUCONOLACTONASE-RELATED"/>
    <property type="match status" value="1"/>
</dbReference>
<dbReference type="InterPro" id="IPR011045">
    <property type="entry name" value="N2O_reductase_N"/>
</dbReference>
<accession>N6YW92</accession>
<dbReference type="InterPro" id="IPR019405">
    <property type="entry name" value="Lactonase_7-beta_prop"/>
</dbReference>
<sequence>MSTVVYVSNADSGDLSLLSMAADGTLAPLGTAEVGGTVMPLAVSPCRRFLYAARRSEPMAVVSFAIDPADGALSRLGEAPLPASMAYIATDRSGCWLFGASYQGDVLTVSPIGPDGIVAPVRQSIPTGRHAHAVLPAPSNHHVLATSLGGGVVMQFTFDPDRGRLDPNEPATLPIRPGAGPRHLRFHPDGGVAYLLNELDASLDVLAFDARSGTLRPVQTVDTLPPGFTGEPWAADLQITPDGRFLYASERRSSTLAAFRVEDAGTRLVPLGHIATETQPRGFAIDPDGRFLLTVGQLSNRLARYAIDPASGMLEAVQSLPVGRNPNWVEIVELRGHEPPD</sequence>
<dbReference type="RefSeq" id="WP_004356944.1">
    <property type="nucleotide sequence ID" value="NZ_AMXF01000010.1"/>
</dbReference>
<keyword evidence="2" id="KW-0313">Glucose metabolism</keyword>
<dbReference type="Pfam" id="PF10282">
    <property type="entry name" value="Lactonase"/>
    <property type="match status" value="1"/>
</dbReference>
<dbReference type="GO" id="GO:0006006">
    <property type="term" value="P:glucose metabolic process"/>
    <property type="evidence" value="ECO:0007669"/>
    <property type="project" value="UniProtKB-KW"/>
</dbReference>
<dbReference type="Proteomes" id="UP000013047">
    <property type="component" value="Unassembled WGS sequence"/>
</dbReference>
<comment type="caution">
    <text evidence="3">The sequence shown here is derived from an EMBL/GenBank/DDBJ whole genome shotgun (WGS) entry which is preliminary data.</text>
</comment>
<keyword evidence="4" id="KW-1185">Reference proteome</keyword>
<name>N6YW92_9RHOO</name>
<dbReference type="GO" id="GO:0005829">
    <property type="term" value="C:cytosol"/>
    <property type="evidence" value="ECO:0007669"/>
    <property type="project" value="TreeGrafter"/>
</dbReference>
<dbReference type="EMBL" id="AMXF01000010">
    <property type="protein sequence ID" value="ENO98526.1"/>
    <property type="molecule type" value="Genomic_DNA"/>
</dbReference>
<evidence type="ECO:0000256" key="1">
    <source>
        <dbReference type="ARBA" id="ARBA00005564"/>
    </source>
</evidence>
<dbReference type="PANTHER" id="PTHR30344:SF1">
    <property type="entry name" value="6-PHOSPHOGLUCONOLACTONASE"/>
    <property type="match status" value="1"/>
</dbReference>
<dbReference type="Gene3D" id="2.130.10.10">
    <property type="entry name" value="YVTN repeat-like/Quinoprotein amine dehydrogenase"/>
    <property type="match status" value="1"/>
</dbReference>
<dbReference type="OrthoDB" id="9790815at2"/>